<dbReference type="InterPro" id="IPR004752">
    <property type="entry name" value="AmpG_permease/AT-1"/>
</dbReference>
<evidence type="ECO:0000256" key="2">
    <source>
        <dbReference type="ARBA" id="ARBA00022448"/>
    </source>
</evidence>
<feature type="transmembrane region" description="Helical" evidence="6">
    <location>
        <begin position="299"/>
        <end position="317"/>
    </location>
</feature>
<name>J9GP88_9ZZZZ</name>
<evidence type="ECO:0000256" key="3">
    <source>
        <dbReference type="ARBA" id="ARBA00022692"/>
    </source>
</evidence>
<feature type="transmembrane region" description="Helical" evidence="6">
    <location>
        <begin position="42"/>
        <end position="59"/>
    </location>
</feature>
<keyword evidence="3 6" id="KW-0812">Transmembrane</keyword>
<evidence type="ECO:0000256" key="1">
    <source>
        <dbReference type="ARBA" id="ARBA00004141"/>
    </source>
</evidence>
<dbReference type="PANTHER" id="PTHR12778">
    <property type="entry name" value="SOLUTE CARRIER FAMILY 33 ACETYL-COA TRANSPORTER -RELATED"/>
    <property type="match status" value="1"/>
</dbReference>
<evidence type="ECO:0000256" key="5">
    <source>
        <dbReference type="ARBA" id="ARBA00023136"/>
    </source>
</evidence>
<gene>
    <name evidence="7" type="ORF">EVA_02369</name>
</gene>
<evidence type="ECO:0000313" key="7">
    <source>
        <dbReference type="EMBL" id="EJX09514.1"/>
    </source>
</evidence>
<comment type="caution">
    <text evidence="7">The sequence shown here is derived from an EMBL/GenBank/DDBJ whole genome shotgun (WGS) entry which is preliminary data.</text>
</comment>
<keyword evidence="2" id="KW-0813">Transport</keyword>
<organism evidence="7">
    <name type="scientific">gut metagenome</name>
    <dbReference type="NCBI Taxonomy" id="749906"/>
    <lineage>
        <taxon>unclassified sequences</taxon>
        <taxon>metagenomes</taxon>
        <taxon>organismal metagenomes</taxon>
    </lineage>
</organism>
<feature type="transmembrane region" description="Helical" evidence="6">
    <location>
        <begin position="139"/>
        <end position="157"/>
    </location>
</feature>
<feature type="transmembrane region" description="Helical" evidence="6">
    <location>
        <begin position="361"/>
        <end position="384"/>
    </location>
</feature>
<dbReference type="InterPro" id="IPR011701">
    <property type="entry name" value="MFS"/>
</dbReference>
<accession>J9GP88</accession>
<feature type="transmembrane region" description="Helical" evidence="6">
    <location>
        <begin position="269"/>
        <end position="292"/>
    </location>
</feature>
<keyword evidence="5 6" id="KW-0472">Membrane</keyword>
<feature type="transmembrane region" description="Helical" evidence="6">
    <location>
        <begin position="390"/>
        <end position="411"/>
    </location>
</feature>
<reference evidence="7" key="1">
    <citation type="journal article" date="2012" name="PLoS ONE">
        <title>Gene sets for utilization of primary and secondary nutrition supplies in the distal gut of endangered iberian lynx.</title>
        <authorList>
            <person name="Alcaide M."/>
            <person name="Messina E."/>
            <person name="Richter M."/>
            <person name="Bargiela R."/>
            <person name="Peplies J."/>
            <person name="Huws S.A."/>
            <person name="Newbold C.J."/>
            <person name="Golyshin P.N."/>
            <person name="Simon M.A."/>
            <person name="Lopez G."/>
            <person name="Yakimov M.M."/>
            <person name="Ferrer M."/>
        </authorList>
    </citation>
    <scope>NUCLEOTIDE SEQUENCE</scope>
</reference>
<feature type="transmembrane region" description="Helical" evidence="6">
    <location>
        <begin position="97"/>
        <end position="118"/>
    </location>
</feature>
<comment type="subcellular location">
    <subcellularLocation>
        <location evidence="1">Membrane</location>
        <topology evidence="1">Multi-pass membrane protein</topology>
    </subcellularLocation>
</comment>
<sequence length="423" mass="46939">MKKTSPWAWIPTLYFAQGLPYVAVMTLSVILYKRLGISNAELAFYTGWLNLPWVIKPLWSPFVDLLKTKRWWITAMQGLIGAGLAGIALTIPTEPFFQLTLAVFWLIAFSSATHDIAADGFYMLGLDSHEQALFVGIRSTFYRIATIAGQGLLIMLAGRLETVTGSIPYAWSLTFFVLAGVFLGVWLYHRFVLPRPTQDQPASRVSAATLLKEFGETFVSFFRKKQAGIAILFMLLYRLPEAQLAKMSIPFLVDPLEQGGLGLTTEQVGFVQGTVGIIGLTLGGILGGIAVARHGLRRWLWPMVWAISLPDLVYVYLSYVQPDSLWLINACLFTEQFGYGFGFTAYMLYLIYFANGTHQTAHYAICTAFMALGMMLPGMGAGWLQEQLGYPHFFVWIMGCCAATFGVTALLKIDPSFGKKSAD</sequence>
<feature type="transmembrane region" description="Helical" evidence="6">
    <location>
        <begin position="169"/>
        <end position="188"/>
    </location>
</feature>
<dbReference type="InterPro" id="IPR036259">
    <property type="entry name" value="MFS_trans_sf"/>
</dbReference>
<feature type="transmembrane region" description="Helical" evidence="6">
    <location>
        <begin position="337"/>
        <end position="354"/>
    </location>
</feature>
<evidence type="ECO:0000256" key="6">
    <source>
        <dbReference type="SAM" id="Phobius"/>
    </source>
</evidence>
<dbReference type="EMBL" id="AMCI01000374">
    <property type="protein sequence ID" value="EJX09514.1"/>
    <property type="molecule type" value="Genomic_DNA"/>
</dbReference>
<dbReference type="GO" id="GO:0016020">
    <property type="term" value="C:membrane"/>
    <property type="evidence" value="ECO:0007669"/>
    <property type="project" value="UniProtKB-SubCell"/>
</dbReference>
<feature type="transmembrane region" description="Helical" evidence="6">
    <location>
        <begin position="12"/>
        <end position="30"/>
    </location>
</feature>
<keyword evidence="4 6" id="KW-1133">Transmembrane helix</keyword>
<protein>
    <submittedName>
        <fullName evidence="7">Beta-lactamase induction signal transducer AmpG</fullName>
    </submittedName>
</protein>
<proteinExistence type="predicted"/>
<dbReference type="Gene3D" id="1.20.1250.20">
    <property type="entry name" value="MFS general substrate transporter like domains"/>
    <property type="match status" value="2"/>
</dbReference>
<feature type="transmembrane region" description="Helical" evidence="6">
    <location>
        <begin position="71"/>
        <end position="91"/>
    </location>
</feature>
<dbReference type="AlphaFoldDB" id="J9GP88"/>
<dbReference type="Pfam" id="PF07690">
    <property type="entry name" value="MFS_1"/>
    <property type="match status" value="1"/>
</dbReference>
<dbReference type="GO" id="GO:0022857">
    <property type="term" value="F:transmembrane transporter activity"/>
    <property type="evidence" value="ECO:0007669"/>
    <property type="project" value="InterPro"/>
</dbReference>
<dbReference type="PANTHER" id="PTHR12778:SF10">
    <property type="entry name" value="MAJOR FACILITATOR SUPERFAMILY DOMAIN-CONTAINING PROTEIN 3"/>
    <property type="match status" value="1"/>
</dbReference>
<evidence type="ECO:0000256" key="4">
    <source>
        <dbReference type="ARBA" id="ARBA00022989"/>
    </source>
</evidence>
<dbReference type="SUPFAM" id="SSF103473">
    <property type="entry name" value="MFS general substrate transporter"/>
    <property type="match status" value="1"/>
</dbReference>